<dbReference type="STRING" id="1184609.KILIM_119_00040"/>
<comment type="caution">
    <text evidence="1">The sequence shown here is derived from an EMBL/GenBank/DDBJ whole genome shotgun (WGS) entry which is preliminary data.</text>
</comment>
<proteinExistence type="predicted"/>
<dbReference type="Proteomes" id="UP000008366">
    <property type="component" value="Unassembled WGS sequence"/>
</dbReference>
<keyword evidence="2" id="KW-1185">Reference proteome</keyword>
<gene>
    <name evidence="1" type="ORF">KILIM_119_00040</name>
</gene>
<name>K6X1M4_9MICO</name>
<reference evidence="1 2" key="1">
    <citation type="submission" date="2012-08" db="EMBL/GenBank/DDBJ databases">
        <title>Whole genome shotgun sequence of Kineosphaera limosa NBRC 100340.</title>
        <authorList>
            <person name="Yoshida I."/>
            <person name="Isaki S."/>
            <person name="Hosoyama A."/>
            <person name="Tsuchikane K."/>
            <person name="Katsumata H."/>
            <person name="Ando Y."/>
            <person name="Ohji S."/>
            <person name="Hamada M."/>
            <person name="Tamura T."/>
            <person name="Yamazoe A."/>
            <person name="Yamazaki S."/>
            <person name="Fujita N."/>
        </authorList>
    </citation>
    <scope>NUCLEOTIDE SEQUENCE [LARGE SCALE GENOMIC DNA]</scope>
    <source>
        <strain evidence="1 2">NBRC 100340</strain>
    </source>
</reference>
<evidence type="ECO:0000313" key="2">
    <source>
        <dbReference type="Proteomes" id="UP000008366"/>
    </source>
</evidence>
<evidence type="ECO:0000313" key="1">
    <source>
        <dbReference type="EMBL" id="GAB98262.1"/>
    </source>
</evidence>
<sequence length="132" mass="14534">MPTLTAVPETTIGATARTIAETVAMPQSWSAGRAAQAVRDRWSQIQRNSYPHDLLAHRSESMVNAFCYGLSRQSLSGLDVARGGWVDIEWLAAEISVVADWRGLDEDPYDFEDARDVARTLLADLRNNALSA</sequence>
<accession>K6X1M4</accession>
<dbReference type="AlphaFoldDB" id="K6X1M4"/>
<dbReference type="EMBL" id="BAHD01000119">
    <property type="protein sequence ID" value="GAB98262.1"/>
    <property type="molecule type" value="Genomic_DNA"/>
</dbReference>
<organism evidence="1 2">
    <name type="scientific">Kineosphaera limosa NBRC 100340</name>
    <dbReference type="NCBI Taxonomy" id="1184609"/>
    <lineage>
        <taxon>Bacteria</taxon>
        <taxon>Bacillati</taxon>
        <taxon>Actinomycetota</taxon>
        <taxon>Actinomycetes</taxon>
        <taxon>Micrococcales</taxon>
        <taxon>Dermatophilaceae</taxon>
        <taxon>Kineosphaera</taxon>
    </lineage>
</organism>
<dbReference type="RefSeq" id="WP_006594794.1">
    <property type="nucleotide sequence ID" value="NZ_BAHD01000119.1"/>
</dbReference>
<protein>
    <submittedName>
        <fullName evidence="1">Uncharacterized protein</fullName>
    </submittedName>
</protein>